<protein>
    <submittedName>
        <fullName evidence="1">Uncharacterized protein</fullName>
    </submittedName>
</protein>
<name>A0AA38J4M6_9CUCU</name>
<reference evidence="1" key="1">
    <citation type="journal article" date="2023" name="G3 (Bethesda)">
        <title>Whole genome assemblies of Zophobas morio and Tenebrio molitor.</title>
        <authorList>
            <person name="Kaur S."/>
            <person name="Stinson S.A."/>
            <person name="diCenzo G.C."/>
        </authorList>
    </citation>
    <scope>NUCLEOTIDE SEQUENCE</scope>
    <source>
        <strain evidence="1">QUZm001</strain>
    </source>
</reference>
<organism evidence="1 2">
    <name type="scientific">Zophobas morio</name>
    <dbReference type="NCBI Taxonomy" id="2755281"/>
    <lineage>
        <taxon>Eukaryota</taxon>
        <taxon>Metazoa</taxon>
        <taxon>Ecdysozoa</taxon>
        <taxon>Arthropoda</taxon>
        <taxon>Hexapoda</taxon>
        <taxon>Insecta</taxon>
        <taxon>Pterygota</taxon>
        <taxon>Neoptera</taxon>
        <taxon>Endopterygota</taxon>
        <taxon>Coleoptera</taxon>
        <taxon>Polyphaga</taxon>
        <taxon>Cucujiformia</taxon>
        <taxon>Tenebrionidae</taxon>
        <taxon>Zophobas</taxon>
    </lineage>
</organism>
<evidence type="ECO:0000313" key="2">
    <source>
        <dbReference type="Proteomes" id="UP001168821"/>
    </source>
</evidence>
<dbReference type="AlphaFoldDB" id="A0AA38J4M6"/>
<dbReference type="EMBL" id="JALNTZ010000001">
    <property type="protein sequence ID" value="KAJ3664439.1"/>
    <property type="molecule type" value="Genomic_DNA"/>
</dbReference>
<evidence type="ECO:0000313" key="1">
    <source>
        <dbReference type="EMBL" id="KAJ3664439.1"/>
    </source>
</evidence>
<gene>
    <name evidence="1" type="ORF">Zmor_000003</name>
</gene>
<proteinExistence type="predicted"/>
<comment type="caution">
    <text evidence="1">The sequence shown here is derived from an EMBL/GenBank/DDBJ whole genome shotgun (WGS) entry which is preliminary data.</text>
</comment>
<dbReference type="Proteomes" id="UP001168821">
    <property type="component" value="Unassembled WGS sequence"/>
</dbReference>
<accession>A0AA38J4M6</accession>
<sequence length="107" mass="12291">MNDRCNVGAMGALRVSSTVLMMVSSPGNRSGGGDEIFFVGEIHSHWNNAKATIKKSTWKSEAMIKRERIYETRSLRCRFRTPVIIRTFYYFPPSVVRHVGHRIFHFG</sequence>
<keyword evidence="2" id="KW-1185">Reference proteome</keyword>